<dbReference type="Gene3D" id="1.10.1660.60">
    <property type="entry name" value="Putative excisionased domain DUF1233"/>
    <property type="match status" value="1"/>
</dbReference>
<dbReference type="InterPro" id="IPR009634">
    <property type="entry name" value="Put_exci"/>
</dbReference>
<reference evidence="1" key="1">
    <citation type="submission" date="2019-09" db="EMBL/GenBank/DDBJ databases">
        <authorList>
            <consortium name="PulseNet: The National Subtyping Network for Foodborne Disease Surveillance"/>
            <person name="Tarr C.L."/>
            <person name="Trees E."/>
            <person name="Katz L.S."/>
            <person name="Carleton-Romer H.A."/>
            <person name="Stroika S."/>
            <person name="Kucerova Z."/>
            <person name="Roache K.F."/>
            <person name="Sabol A.L."/>
            <person name="Besser J."/>
            <person name="Gerner-Smidt P."/>
        </authorList>
    </citation>
    <scope>NUCLEOTIDE SEQUENCE</scope>
    <source>
        <strain evidence="1">PNUSAS101288</strain>
    </source>
</reference>
<dbReference type="EMBL" id="AALBKS010000008">
    <property type="protein sequence ID" value="ECX9339439.1"/>
    <property type="molecule type" value="Genomic_DNA"/>
</dbReference>
<dbReference type="AlphaFoldDB" id="A0A620FEJ0"/>
<proteinExistence type="predicted"/>
<name>A0A620FEJ0_SALER</name>
<gene>
    <name evidence="1" type="ORF">F6Y98_07530</name>
</gene>
<dbReference type="InterPro" id="IPR038146">
    <property type="entry name" value="933W_put_Xis_sf"/>
</dbReference>
<protein>
    <submittedName>
        <fullName evidence="1">Excisionase</fullName>
    </submittedName>
</protein>
<comment type="caution">
    <text evidence="1">The sequence shown here is derived from an EMBL/GenBank/DDBJ whole genome shotgun (WGS) entry which is preliminary data.</text>
</comment>
<organism evidence="1">
    <name type="scientific">Salmonella enterica</name>
    <name type="common">Salmonella choleraesuis</name>
    <dbReference type="NCBI Taxonomy" id="28901"/>
    <lineage>
        <taxon>Bacteria</taxon>
        <taxon>Pseudomonadati</taxon>
        <taxon>Pseudomonadota</taxon>
        <taxon>Gammaproteobacteria</taxon>
        <taxon>Enterobacterales</taxon>
        <taxon>Enterobacteriaceae</taxon>
        <taxon>Salmonella</taxon>
    </lineage>
</organism>
<dbReference type="Pfam" id="PF06806">
    <property type="entry name" value="DUF1233"/>
    <property type="match status" value="1"/>
</dbReference>
<evidence type="ECO:0000313" key="1">
    <source>
        <dbReference type="EMBL" id="ECX9339439.1"/>
    </source>
</evidence>
<sequence>MSNILQLAPNEWVCESVLIAVTGLKPGTILRARKECWMVGREYIHVSPDGNPKPSSECMYNRKAVDAWVASMKNKQPGRFDAMKKVSSYRSWASGGNTNG</sequence>
<accession>A0A620FEJ0</accession>